<gene>
    <name evidence="2" type="ORF">LCGC14_2828070</name>
</gene>
<reference evidence="2" key="1">
    <citation type="journal article" date="2015" name="Nature">
        <title>Complex archaea that bridge the gap between prokaryotes and eukaryotes.</title>
        <authorList>
            <person name="Spang A."/>
            <person name="Saw J.H."/>
            <person name="Jorgensen S.L."/>
            <person name="Zaremba-Niedzwiedzka K."/>
            <person name="Martijn J."/>
            <person name="Lind A.E."/>
            <person name="van Eijk R."/>
            <person name="Schleper C."/>
            <person name="Guy L."/>
            <person name="Ettema T.J."/>
        </authorList>
    </citation>
    <scope>NUCLEOTIDE SEQUENCE</scope>
</reference>
<feature type="non-terminal residue" evidence="2">
    <location>
        <position position="402"/>
    </location>
</feature>
<accession>A0A0F8Z1Q5</accession>
<sequence length="402" mass="44804">AAAEGIVVCDNGTDGTLFLSNQVEQLDVDEKGIREFSRAYKKEKVVAWLQVFQELRVEPFPGLTKEETLELLAATFYVSPWLNRWKGTQVPLEIATAEAGSGKAQDMNAKILTTQGWIKMGDISVGDQIITPEGTPSEVVSVFPQGLKKLYRVTFHDGSSTKCCEEHLWHVQTPDQRWAERPGVVKPLHEILKKDLRYVNKNRFRNYIPMVASTINLTVDGSALKLLDPYLLGALLGDGGFRSGQPSFTSEDQFILDEVQRRLPDGDELVRSSRNAKRYDHRINGGKVKEAVKGLGLWGHKSVEKFVPKHYLWTTYENRLALLQGLMDTDGSAVTAGAAVFNSSSEQLTKDTQFLIQSLGGTASISLRTAPLKQGHNLAYNVHIRLPLGMCPFLLPRKADYF</sequence>
<protein>
    <recommendedName>
        <fullName evidence="1">DOD-type homing endonuclease domain-containing protein</fullName>
    </recommendedName>
</protein>
<organism evidence="2">
    <name type="scientific">marine sediment metagenome</name>
    <dbReference type="NCBI Taxonomy" id="412755"/>
    <lineage>
        <taxon>unclassified sequences</taxon>
        <taxon>metagenomes</taxon>
        <taxon>ecological metagenomes</taxon>
    </lineage>
</organism>
<dbReference type="AlphaFoldDB" id="A0A0F8Z1Q5"/>
<dbReference type="SUPFAM" id="SSF55608">
    <property type="entry name" value="Homing endonucleases"/>
    <property type="match status" value="1"/>
</dbReference>
<dbReference type="InterPro" id="IPR027434">
    <property type="entry name" value="Homing_endonucl"/>
</dbReference>
<feature type="non-terminal residue" evidence="2">
    <location>
        <position position="1"/>
    </location>
</feature>
<dbReference type="EMBL" id="LAZR01053787">
    <property type="protein sequence ID" value="KKK79980.1"/>
    <property type="molecule type" value="Genomic_DNA"/>
</dbReference>
<evidence type="ECO:0000259" key="1">
    <source>
        <dbReference type="PROSITE" id="PS50819"/>
    </source>
</evidence>
<dbReference type="InterPro" id="IPR036844">
    <property type="entry name" value="Hint_dom_sf"/>
</dbReference>
<comment type="caution">
    <text evidence="2">The sequence shown here is derived from an EMBL/GenBank/DDBJ whole genome shotgun (WGS) entry which is preliminary data.</text>
</comment>
<dbReference type="PRINTS" id="PR00379">
    <property type="entry name" value="INTEIN"/>
</dbReference>
<dbReference type="PROSITE" id="PS50819">
    <property type="entry name" value="INTEIN_ENDONUCLEASE"/>
    <property type="match status" value="1"/>
</dbReference>
<feature type="domain" description="DOD-type homing endonuclease" evidence="1">
    <location>
        <begin position="231"/>
        <end position="361"/>
    </location>
</feature>
<dbReference type="Pfam" id="PF14528">
    <property type="entry name" value="LAGLIDADG_3"/>
    <property type="match status" value="1"/>
</dbReference>
<dbReference type="GO" id="GO:0004519">
    <property type="term" value="F:endonuclease activity"/>
    <property type="evidence" value="ECO:0007669"/>
    <property type="project" value="InterPro"/>
</dbReference>
<dbReference type="InterPro" id="IPR004860">
    <property type="entry name" value="LAGLIDADG_dom"/>
</dbReference>
<dbReference type="Gene3D" id="3.10.28.10">
    <property type="entry name" value="Homing endonucleases"/>
    <property type="match status" value="1"/>
</dbReference>
<dbReference type="GO" id="GO:0016539">
    <property type="term" value="P:intein-mediated protein splicing"/>
    <property type="evidence" value="ECO:0007669"/>
    <property type="project" value="InterPro"/>
</dbReference>
<dbReference type="InterPro" id="IPR004042">
    <property type="entry name" value="Intein_endonuc_central"/>
</dbReference>
<dbReference type="Gene3D" id="2.170.16.10">
    <property type="entry name" value="Hedgehog/Intein (Hint) domain"/>
    <property type="match status" value="1"/>
</dbReference>
<dbReference type="SUPFAM" id="SSF51294">
    <property type="entry name" value="Hedgehog/intein (Hint) domain"/>
    <property type="match status" value="1"/>
</dbReference>
<dbReference type="InterPro" id="IPR006142">
    <property type="entry name" value="INTEIN"/>
</dbReference>
<proteinExistence type="predicted"/>
<name>A0A0F8Z1Q5_9ZZZZ</name>
<evidence type="ECO:0000313" key="2">
    <source>
        <dbReference type="EMBL" id="KKK79980.1"/>
    </source>
</evidence>